<proteinExistence type="predicted"/>
<dbReference type="Proteomes" id="UP000033769">
    <property type="component" value="Unassembled WGS sequence"/>
</dbReference>
<evidence type="ECO:0000256" key="1">
    <source>
        <dbReference type="SAM" id="Phobius"/>
    </source>
</evidence>
<evidence type="ECO:0000313" key="3">
    <source>
        <dbReference type="Proteomes" id="UP000033769"/>
    </source>
</evidence>
<keyword evidence="1" id="KW-0472">Membrane</keyword>
<feature type="transmembrane region" description="Helical" evidence="1">
    <location>
        <begin position="12"/>
        <end position="37"/>
    </location>
</feature>
<accession>A0A0F3M5K0</accession>
<name>A0A0F3M5K0_ORITS</name>
<protein>
    <submittedName>
        <fullName evidence="2">Response regulator</fullName>
    </submittedName>
</protein>
<sequence>MVMSLCGQVEHHVASAWLVTKVSVILLGLVMTTALLYNNKWNADFRTKYLGGDLACYNILHFSI</sequence>
<dbReference type="PATRIC" id="fig|1359184.3.peg.2544"/>
<keyword evidence="1" id="KW-0812">Transmembrane</keyword>
<evidence type="ECO:0000313" key="2">
    <source>
        <dbReference type="EMBL" id="KJV50946.1"/>
    </source>
</evidence>
<keyword evidence="1" id="KW-1133">Transmembrane helix</keyword>
<comment type="caution">
    <text evidence="2">The sequence shown here is derived from an EMBL/GenBank/DDBJ whole genome shotgun (WGS) entry which is preliminary data.</text>
</comment>
<dbReference type="EMBL" id="LANO01000059">
    <property type="protein sequence ID" value="KJV50946.1"/>
    <property type="molecule type" value="Genomic_DNA"/>
</dbReference>
<gene>
    <name evidence="2" type="ORF">OTSGILL_2621</name>
</gene>
<reference evidence="2 3" key="1">
    <citation type="submission" date="2015-02" db="EMBL/GenBank/DDBJ databases">
        <title>Genome Sequencing of Rickettsiales.</title>
        <authorList>
            <person name="Daugherty S.C."/>
            <person name="Su Q."/>
            <person name="Abolude K."/>
            <person name="Beier-Sexton M."/>
            <person name="Carlyon J.A."/>
            <person name="Carter R."/>
            <person name="Day N.P."/>
            <person name="Dumler S.J."/>
            <person name="Dyachenko V."/>
            <person name="Godinez A."/>
            <person name="Kurtti T.J."/>
            <person name="Lichay M."/>
            <person name="Mullins K.E."/>
            <person name="Ott S."/>
            <person name="Pappas-Brown V."/>
            <person name="Paris D.H."/>
            <person name="Patel P."/>
            <person name="Richards A.L."/>
            <person name="Sadzewicz L."/>
            <person name="Sears K."/>
            <person name="Seidman D."/>
            <person name="Sengamalay N."/>
            <person name="Stenos J."/>
            <person name="Tallon L.J."/>
            <person name="Vincent G."/>
            <person name="Fraser C.M."/>
            <person name="Munderloh U."/>
            <person name="Dunning-Hotopp J.C."/>
        </authorList>
    </citation>
    <scope>NUCLEOTIDE SEQUENCE [LARGE SCALE GENOMIC DNA]</scope>
    <source>
        <strain evidence="2 3">Gilliam</strain>
    </source>
</reference>
<organism evidence="2 3">
    <name type="scientific">Orientia tsutsugamushi str. Gilliam</name>
    <dbReference type="NCBI Taxonomy" id="1359184"/>
    <lineage>
        <taxon>Bacteria</taxon>
        <taxon>Pseudomonadati</taxon>
        <taxon>Pseudomonadota</taxon>
        <taxon>Alphaproteobacteria</taxon>
        <taxon>Rickettsiales</taxon>
        <taxon>Rickettsiaceae</taxon>
        <taxon>Rickettsieae</taxon>
        <taxon>Orientia</taxon>
    </lineage>
</organism>
<dbReference type="AlphaFoldDB" id="A0A0F3M5K0"/>